<evidence type="ECO:0000259" key="3">
    <source>
        <dbReference type="Pfam" id="PF22725"/>
    </source>
</evidence>
<sequence>MKAGVVGCGAISDAYLRNLTARFRRLRVVACSDLDRRRAEEQAGKYHIQALDYEQMLDDSEIDMIINLTPPGAHYSVTRDAMKSGKHVYSEKMMAVDLEDGRKLLRLADEKGVRFGVAPDTFLCGGIQTSRYILDHGLIGDVTSVDVSVNRNLNIYGDIMPFLERPGGSMPFDYGCYHLTALAYLLGPAVRVSAFAGIHEPQRVRMRVDSALFGETVEHTEADVVAAVVEYASGALATVQFNGASNVDEHPNMTVYGTRGILRMGDPNIAGSPVEWCKPLQRTVEFPFTHGFLDESRGIGAAEMAWAIDRNRPHRASKEMAFHVFELVHGLLISARQGAPYLMESTFERPTALPEGYLPNGAWGATEESALING</sequence>
<name>A0A5M9ZQW4_9BIFI</name>
<dbReference type="Pfam" id="PF22725">
    <property type="entry name" value="GFO_IDH_MocA_C3"/>
    <property type="match status" value="1"/>
</dbReference>
<dbReference type="SUPFAM" id="SSF55347">
    <property type="entry name" value="Glyceraldehyde-3-phosphate dehydrogenase-like, C-terminal domain"/>
    <property type="match status" value="1"/>
</dbReference>
<dbReference type="InterPro" id="IPR036291">
    <property type="entry name" value="NAD(P)-bd_dom_sf"/>
</dbReference>
<comment type="caution">
    <text evidence="4">The sequence shown here is derived from an EMBL/GenBank/DDBJ whole genome shotgun (WGS) entry which is preliminary data.</text>
</comment>
<evidence type="ECO:0000256" key="1">
    <source>
        <dbReference type="ARBA" id="ARBA00023002"/>
    </source>
</evidence>
<dbReference type="Gene3D" id="3.30.360.10">
    <property type="entry name" value="Dihydrodipicolinate Reductase, domain 2"/>
    <property type="match status" value="1"/>
</dbReference>
<dbReference type="InterPro" id="IPR000683">
    <property type="entry name" value="Gfo/Idh/MocA-like_OxRdtase_N"/>
</dbReference>
<accession>A0A5M9ZQW4</accession>
<dbReference type="InterPro" id="IPR055170">
    <property type="entry name" value="GFO_IDH_MocA-like_dom"/>
</dbReference>
<dbReference type="PANTHER" id="PTHR43818:SF11">
    <property type="entry name" value="BCDNA.GH03377"/>
    <property type="match status" value="1"/>
</dbReference>
<protein>
    <submittedName>
        <fullName evidence="4">Gfo/Idh/MocA family oxidoreductase</fullName>
    </submittedName>
</protein>
<organism evidence="4 5">
    <name type="scientific">Bifidobacterium myosotis</name>
    <dbReference type="NCBI Taxonomy" id="1630166"/>
    <lineage>
        <taxon>Bacteria</taxon>
        <taxon>Bacillati</taxon>
        <taxon>Actinomycetota</taxon>
        <taxon>Actinomycetes</taxon>
        <taxon>Bifidobacteriales</taxon>
        <taxon>Bifidobacteriaceae</taxon>
        <taxon>Bifidobacterium</taxon>
    </lineage>
</organism>
<proteinExistence type="predicted"/>
<dbReference type="GO" id="GO:0000166">
    <property type="term" value="F:nucleotide binding"/>
    <property type="evidence" value="ECO:0007669"/>
    <property type="project" value="InterPro"/>
</dbReference>
<dbReference type="GO" id="GO:0016491">
    <property type="term" value="F:oxidoreductase activity"/>
    <property type="evidence" value="ECO:0007669"/>
    <property type="project" value="UniProtKB-KW"/>
</dbReference>
<dbReference type="SUPFAM" id="SSF51735">
    <property type="entry name" value="NAD(P)-binding Rossmann-fold domains"/>
    <property type="match status" value="1"/>
</dbReference>
<evidence type="ECO:0000259" key="2">
    <source>
        <dbReference type="Pfam" id="PF01408"/>
    </source>
</evidence>
<dbReference type="EMBL" id="RZUH01000001">
    <property type="protein sequence ID" value="KAA8829845.1"/>
    <property type="molecule type" value="Genomic_DNA"/>
</dbReference>
<feature type="domain" description="GFO/IDH/MocA-like oxidoreductase" evidence="3">
    <location>
        <begin position="128"/>
        <end position="262"/>
    </location>
</feature>
<dbReference type="Pfam" id="PF01408">
    <property type="entry name" value="GFO_IDH_MocA"/>
    <property type="match status" value="1"/>
</dbReference>
<dbReference type="AlphaFoldDB" id="A0A5M9ZQW4"/>
<feature type="domain" description="Gfo/Idh/MocA-like oxidoreductase N-terminal" evidence="2">
    <location>
        <begin position="2"/>
        <end position="117"/>
    </location>
</feature>
<evidence type="ECO:0000313" key="5">
    <source>
        <dbReference type="Proteomes" id="UP000410049"/>
    </source>
</evidence>
<reference evidence="4 5" key="1">
    <citation type="journal article" date="2019" name="Syst. Appl. Microbiol.">
        <title>Characterization of Bifidobacterium species in feaces of the Egyptian fruit bat: Description of B. vespertilionis sp. nov. and B. rousetti sp. nov.</title>
        <authorList>
            <person name="Modesto M."/>
            <person name="Satti M."/>
            <person name="Watanabe K."/>
            <person name="Puglisi E."/>
            <person name="Morelli L."/>
            <person name="Huang C.-H."/>
            <person name="Liou J.-S."/>
            <person name="Miyashita M."/>
            <person name="Tamura T."/>
            <person name="Saito S."/>
            <person name="Mori K."/>
            <person name="Huang L."/>
            <person name="Sciavilla P."/>
            <person name="Sandri C."/>
            <person name="Spiezio C."/>
            <person name="Vitali F."/>
            <person name="Cavalieri D."/>
            <person name="Perpetuini G."/>
            <person name="Tofalo R."/>
            <person name="Bonetti A."/>
            <person name="Arita M."/>
            <person name="Mattarelli P."/>
        </authorList>
    </citation>
    <scope>NUCLEOTIDE SEQUENCE [LARGE SCALE GENOMIC DNA]</scope>
    <source>
        <strain evidence="4 5">RST17</strain>
    </source>
</reference>
<dbReference type="Gene3D" id="3.40.50.720">
    <property type="entry name" value="NAD(P)-binding Rossmann-like Domain"/>
    <property type="match status" value="1"/>
</dbReference>
<dbReference type="Proteomes" id="UP000410049">
    <property type="component" value="Unassembled WGS sequence"/>
</dbReference>
<keyword evidence="1" id="KW-0560">Oxidoreductase</keyword>
<dbReference type="PANTHER" id="PTHR43818">
    <property type="entry name" value="BCDNA.GH03377"/>
    <property type="match status" value="1"/>
</dbReference>
<dbReference type="InterPro" id="IPR050463">
    <property type="entry name" value="Gfo/Idh/MocA_oxidrdct_glycsds"/>
</dbReference>
<evidence type="ECO:0000313" key="4">
    <source>
        <dbReference type="EMBL" id="KAA8829845.1"/>
    </source>
</evidence>
<gene>
    <name evidence="4" type="ORF">EMO91_01635</name>
</gene>